<keyword evidence="2" id="KW-0238">DNA-binding</keyword>
<reference evidence="5 6" key="1">
    <citation type="journal article" date="2015" name="Antonie Van Leeuwenhoek">
        <title>Prauserella endophytica sp. nov., an endophytic actinobacterium isolated from Tamarix taklamakanensis.</title>
        <authorList>
            <person name="Liu J.M."/>
            <person name="Habden X."/>
            <person name="Guo L."/>
            <person name="Tuo L."/>
            <person name="Jiang Z.K."/>
            <person name="Liu S.W."/>
            <person name="Liu X.F."/>
            <person name="Chen L."/>
            <person name="Li R.F."/>
            <person name="Zhang Y.Q."/>
            <person name="Sun C.H."/>
        </authorList>
    </citation>
    <scope>NUCLEOTIDE SEQUENCE [LARGE SCALE GENOMIC DNA]</scope>
    <source>
        <strain evidence="5 6">CGMCC 4.7182</strain>
    </source>
</reference>
<dbReference type="InterPro" id="IPR036390">
    <property type="entry name" value="WH_DNA-bd_sf"/>
</dbReference>
<keyword evidence="3" id="KW-0804">Transcription</keyword>
<keyword evidence="6" id="KW-1185">Reference proteome</keyword>
<dbReference type="Pfam" id="PF00392">
    <property type="entry name" value="GntR"/>
    <property type="match status" value="1"/>
</dbReference>
<evidence type="ECO:0000256" key="1">
    <source>
        <dbReference type="ARBA" id="ARBA00023015"/>
    </source>
</evidence>
<dbReference type="SUPFAM" id="SSF46785">
    <property type="entry name" value="Winged helix' DNA-binding domain"/>
    <property type="match status" value="1"/>
</dbReference>
<name>A0ABY2RUY4_9PSEU</name>
<dbReference type="InterPro" id="IPR050679">
    <property type="entry name" value="Bact_HTH_transcr_reg"/>
</dbReference>
<comment type="caution">
    <text evidence="5">The sequence shown here is derived from an EMBL/GenBank/DDBJ whole genome shotgun (WGS) entry which is preliminary data.</text>
</comment>
<organism evidence="5 6">
    <name type="scientific">Prauserella endophytica</name>
    <dbReference type="NCBI Taxonomy" id="1592324"/>
    <lineage>
        <taxon>Bacteria</taxon>
        <taxon>Bacillati</taxon>
        <taxon>Actinomycetota</taxon>
        <taxon>Actinomycetes</taxon>
        <taxon>Pseudonocardiales</taxon>
        <taxon>Pseudonocardiaceae</taxon>
        <taxon>Prauserella</taxon>
        <taxon>Prauserella coralliicola group</taxon>
    </lineage>
</organism>
<gene>
    <name evidence="5" type="ORF">FCN18_33335</name>
</gene>
<evidence type="ECO:0000313" key="5">
    <source>
        <dbReference type="EMBL" id="TKG61525.1"/>
    </source>
</evidence>
<proteinExistence type="predicted"/>
<feature type="domain" description="HTH gntR-type" evidence="4">
    <location>
        <begin position="21"/>
        <end position="90"/>
    </location>
</feature>
<dbReference type="PANTHER" id="PTHR44846">
    <property type="entry name" value="MANNOSYL-D-GLYCERATE TRANSPORT/METABOLISM SYSTEM REPRESSOR MNGR-RELATED"/>
    <property type="match status" value="1"/>
</dbReference>
<evidence type="ECO:0000256" key="3">
    <source>
        <dbReference type="ARBA" id="ARBA00023163"/>
    </source>
</evidence>
<dbReference type="InterPro" id="IPR036388">
    <property type="entry name" value="WH-like_DNA-bd_sf"/>
</dbReference>
<dbReference type="SMART" id="SM00345">
    <property type="entry name" value="HTH_GNTR"/>
    <property type="match status" value="1"/>
</dbReference>
<dbReference type="EMBL" id="SWMS01000030">
    <property type="protein sequence ID" value="TKG61525.1"/>
    <property type="molecule type" value="Genomic_DNA"/>
</dbReference>
<protein>
    <submittedName>
        <fullName evidence="5">GntR family transcriptional regulator</fullName>
    </submittedName>
</protein>
<dbReference type="PANTHER" id="PTHR44846:SF17">
    <property type="entry name" value="GNTR-FAMILY TRANSCRIPTIONAL REGULATOR"/>
    <property type="match status" value="1"/>
</dbReference>
<dbReference type="PROSITE" id="PS50949">
    <property type="entry name" value="HTH_GNTR"/>
    <property type="match status" value="1"/>
</dbReference>
<dbReference type="Proteomes" id="UP000309992">
    <property type="component" value="Unassembled WGS sequence"/>
</dbReference>
<dbReference type="CDD" id="cd07377">
    <property type="entry name" value="WHTH_GntR"/>
    <property type="match status" value="1"/>
</dbReference>
<keyword evidence="1" id="KW-0805">Transcription regulation</keyword>
<accession>A0ABY2RUY4</accession>
<dbReference type="Gene3D" id="1.10.10.10">
    <property type="entry name" value="Winged helix-like DNA-binding domain superfamily/Winged helix DNA-binding domain"/>
    <property type="match status" value="1"/>
</dbReference>
<evidence type="ECO:0000256" key="2">
    <source>
        <dbReference type="ARBA" id="ARBA00023125"/>
    </source>
</evidence>
<evidence type="ECO:0000259" key="4">
    <source>
        <dbReference type="PROSITE" id="PS50949"/>
    </source>
</evidence>
<evidence type="ECO:0000313" key="6">
    <source>
        <dbReference type="Proteomes" id="UP000309992"/>
    </source>
</evidence>
<sequence>MPSGGNLSLLITISGDSLLGMSRYREIADDLRERIQAGEWSVGSQLPGITTLQDHYGVRGLNTIRAAQQVLVAEGMLETRQGAGAFVTSATSLRQVNVVDTITEARDALTTALTALTAQRRVLVIDFDAEDDETHFVLTSALGDWAVQKRFELQDETHEPTRQQWLRWAKVAEALMTRANDT</sequence>
<dbReference type="InterPro" id="IPR000524">
    <property type="entry name" value="Tscrpt_reg_HTH_GntR"/>
</dbReference>